<protein>
    <submittedName>
        <fullName evidence="1">Uncharacterized protein</fullName>
    </submittedName>
</protein>
<accession>A0ABW3UZX3</accession>
<gene>
    <name evidence="1" type="ORF">ACFQ4B_34655</name>
</gene>
<evidence type="ECO:0000313" key="2">
    <source>
        <dbReference type="Proteomes" id="UP001597180"/>
    </source>
</evidence>
<sequence length="280" mass="31350">MSILRWAKGITILICTFLIISGCGKNIPAIDPAVLQNKVSVLVITAPNLKEPAKTAFSKTLLSWRDTQNVAFEWISDVTGISEDQSRKIQTVPYDYIIVAGNELNRQLQSFASTIPDKKWIFIDDSISQSQAEVSASNIQWKQTGPGFMETQWGEWVRQQQAIGKSFEWVTVSTNPIPSAWAPSEEAERISLSDAEGWYPQFQLQVKQHGPDWLAVYSPLEASVLQRMKNLQVPIINMASTSIDVNWDAVLQAVLAQMQSKQWKAGIAPFTQQEVQVTKP</sequence>
<evidence type="ECO:0000313" key="1">
    <source>
        <dbReference type="EMBL" id="MFD1225235.1"/>
    </source>
</evidence>
<organism evidence="1 2">
    <name type="scientific">Paenibacillus vulneris</name>
    <dbReference type="NCBI Taxonomy" id="1133364"/>
    <lineage>
        <taxon>Bacteria</taxon>
        <taxon>Bacillati</taxon>
        <taxon>Bacillota</taxon>
        <taxon>Bacilli</taxon>
        <taxon>Bacillales</taxon>
        <taxon>Paenibacillaceae</taxon>
        <taxon>Paenibacillus</taxon>
    </lineage>
</organism>
<dbReference type="EMBL" id="JBHTLU010000056">
    <property type="protein sequence ID" value="MFD1225235.1"/>
    <property type="molecule type" value="Genomic_DNA"/>
</dbReference>
<proteinExistence type="predicted"/>
<keyword evidence="2" id="KW-1185">Reference proteome</keyword>
<comment type="caution">
    <text evidence="1">The sequence shown here is derived from an EMBL/GenBank/DDBJ whole genome shotgun (WGS) entry which is preliminary data.</text>
</comment>
<dbReference type="PROSITE" id="PS51257">
    <property type="entry name" value="PROKAR_LIPOPROTEIN"/>
    <property type="match status" value="1"/>
</dbReference>
<dbReference type="RefSeq" id="WP_345593373.1">
    <property type="nucleotide sequence ID" value="NZ_BAABJG010000044.1"/>
</dbReference>
<dbReference type="Proteomes" id="UP001597180">
    <property type="component" value="Unassembled WGS sequence"/>
</dbReference>
<name>A0ABW3UZX3_9BACL</name>
<reference evidence="2" key="1">
    <citation type="journal article" date="2019" name="Int. J. Syst. Evol. Microbiol.">
        <title>The Global Catalogue of Microorganisms (GCM) 10K type strain sequencing project: providing services to taxonomists for standard genome sequencing and annotation.</title>
        <authorList>
            <consortium name="The Broad Institute Genomics Platform"/>
            <consortium name="The Broad Institute Genome Sequencing Center for Infectious Disease"/>
            <person name="Wu L."/>
            <person name="Ma J."/>
        </authorList>
    </citation>
    <scope>NUCLEOTIDE SEQUENCE [LARGE SCALE GENOMIC DNA]</scope>
    <source>
        <strain evidence="2">CCUG 53270</strain>
    </source>
</reference>